<dbReference type="InterPro" id="IPR016181">
    <property type="entry name" value="Acyl_CoA_acyltransferase"/>
</dbReference>
<dbReference type="PANTHER" id="PTHR42919:SF8">
    <property type="entry name" value="N-ALPHA-ACETYLTRANSFERASE 50"/>
    <property type="match status" value="1"/>
</dbReference>
<gene>
    <name evidence="4" type="ORF">BWZ43_23715</name>
</gene>
<dbReference type="Gene3D" id="3.40.630.30">
    <property type="match status" value="1"/>
</dbReference>
<sequence>MEIRHLNGTDAIIYRTLRLQALQMSPEAFGSSYEEEKDAPLEQYISKLESDVAFTFGAFDNQELIGTVTFVKETKRKLKHRGSIFALFVKPDKRKLGVANALLKEVINKANELKVIEQIYLSVVASNIEAKNLYSKFGFRTFALEKHALKMENQYFDEEHMVLFLSQQQES</sequence>
<dbReference type="InterPro" id="IPR051556">
    <property type="entry name" value="N-term/lysine_N-AcTrnsfr"/>
</dbReference>
<dbReference type="CDD" id="cd04301">
    <property type="entry name" value="NAT_SF"/>
    <property type="match status" value="1"/>
</dbReference>
<protein>
    <submittedName>
        <fullName evidence="4">GNAT family N-acetyltransferase</fullName>
    </submittedName>
</protein>
<dbReference type="GO" id="GO:0007064">
    <property type="term" value="P:mitotic sister chromatid cohesion"/>
    <property type="evidence" value="ECO:0007669"/>
    <property type="project" value="TreeGrafter"/>
</dbReference>
<dbReference type="GO" id="GO:0016747">
    <property type="term" value="F:acyltransferase activity, transferring groups other than amino-acyl groups"/>
    <property type="evidence" value="ECO:0007669"/>
    <property type="project" value="InterPro"/>
</dbReference>
<feature type="domain" description="N-acetyltransferase" evidence="3">
    <location>
        <begin position="1"/>
        <end position="166"/>
    </location>
</feature>
<dbReference type="EMBL" id="MTLA01000419">
    <property type="protein sequence ID" value="OOP65917.1"/>
    <property type="molecule type" value="Genomic_DNA"/>
</dbReference>
<name>A0A8E2LCT4_9BACI</name>
<dbReference type="InterPro" id="IPR000182">
    <property type="entry name" value="GNAT_dom"/>
</dbReference>
<comment type="caution">
    <text evidence="4">The sequence shown here is derived from an EMBL/GenBank/DDBJ whole genome shotgun (WGS) entry which is preliminary data.</text>
</comment>
<accession>A0A8E2LCT4</accession>
<reference evidence="4 5" key="1">
    <citation type="submission" date="2017-01" db="EMBL/GenBank/DDBJ databases">
        <title>Draft genome sequence of Bacillus oleronius.</title>
        <authorList>
            <person name="Allam M."/>
        </authorList>
    </citation>
    <scope>NUCLEOTIDE SEQUENCE [LARGE SCALE GENOMIC DNA]</scope>
    <source>
        <strain evidence="4 5">DSM 9356</strain>
    </source>
</reference>
<dbReference type="RefSeq" id="WP_078111361.1">
    <property type="nucleotide sequence ID" value="NZ_CP065424.1"/>
</dbReference>
<keyword evidence="2" id="KW-0012">Acyltransferase</keyword>
<dbReference type="AlphaFoldDB" id="A0A8E2LCT4"/>
<dbReference type="GO" id="GO:0031415">
    <property type="term" value="C:NatA complex"/>
    <property type="evidence" value="ECO:0007669"/>
    <property type="project" value="TreeGrafter"/>
</dbReference>
<evidence type="ECO:0000256" key="1">
    <source>
        <dbReference type="ARBA" id="ARBA00022679"/>
    </source>
</evidence>
<dbReference type="SUPFAM" id="SSF55729">
    <property type="entry name" value="Acyl-CoA N-acyltransferases (Nat)"/>
    <property type="match status" value="1"/>
</dbReference>
<organism evidence="4 5">
    <name type="scientific">Heyndrickxia oleronia</name>
    <dbReference type="NCBI Taxonomy" id="38875"/>
    <lineage>
        <taxon>Bacteria</taxon>
        <taxon>Bacillati</taxon>
        <taxon>Bacillota</taxon>
        <taxon>Bacilli</taxon>
        <taxon>Bacillales</taxon>
        <taxon>Bacillaceae</taxon>
        <taxon>Heyndrickxia</taxon>
    </lineage>
</organism>
<keyword evidence="1 4" id="KW-0808">Transferase</keyword>
<proteinExistence type="predicted"/>
<keyword evidence="5" id="KW-1185">Reference proteome</keyword>
<dbReference type="PROSITE" id="PS51186">
    <property type="entry name" value="GNAT"/>
    <property type="match status" value="1"/>
</dbReference>
<evidence type="ECO:0000313" key="4">
    <source>
        <dbReference type="EMBL" id="OOP65917.1"/>
    </source>
</evidence>
<evidence type="ECO:0000256" key="2">
    <source>
        <dbReference type="ARBA" id="ARBA00023315"/>
    </source>
</evidence>
<evidence type="ECO:0000313" key="5">
    <source>
        <dbReference type="Proteomes" id="UP000189761"/>
    </source>
</evidence>
<evidence type="ECO:0000259" key="3">
    <source>
        <dbReference type="PROSITE" id="PS51186"/>
    </source>
</evidence>
<dbReference type="PANTHER" id="PTHR42919">
    <property type="entry name" value="N-ALPHA-ACETYLTRANSFERASE"/>
    <property type="match status" value="1"/>
</dbReference>
<dbReference type="Pfam" id="PF13420">
    <property type="entry name" value="Acetyltransf_4"/>
    <property type="match status" value="1"/>
</dbReference>
<dbReference type="Proteomes" id="UP000189761">
    <property type="component" value="Unassembled WGS sequence"/>
</dbReference>